<evidence type="ECO:0000313" key="2">
    <source>
        <dbReference type="Proteomes" id="UP001433508"/>
    </source>
</evidence>
<dbReference type="Proteomes" id="UP001433508">
    <property type="component" value="Unassembled WGS sequence"/>
</dbReference>
<proteinExistence type="predicted"/>
<keyword evidence="2" id="KW-1185">Reference proteome</keyword>
<dbReference type="EMBL" id="MU971370">
    <property type="protein sequence ID" value="KAK9237381.1"/>
    <property type="molecule type" value="Genomic_DNA"/>
</dbReference>
<organism evidence="1 2">
    <name type="scientific">Lipomyces kononenkoae</name>
    <name type="common">Yeast</name>
    <dbReference type="NCBI Taxonomy" id="34357"/>
    <lineage>
        <taxon>Eukaryota</taxon>
        <taxon>Fungi</taxon>
        <taxon>Dikarya</taxon>
        <taxon>Ascomycota</taxon>
        <taxon>Saccharomycotina</taxon>
        <taxon>Lipomycetes</taxon>
        <taxon>Lipomycetales</taxon>
        <taxon>Lipomycetaceae</taxon>
        <taxon>Lipomyces</taxon>
    </lineage>
</organism>
<comment type="caution">
    <text evidence="1">The sequence shown here is derived from an EMBL/GenBank/DDBJ whole genome shotgun (WGS) entry which is preliminary data.</text>
</comment>
<evidence type="ECO:0000313" key="1">
    <source>
        <dbReference type="EMBL" id="KAK9237381.1"/>
    </source>
</evidence>
<sequence>MLTLVRQSDPDLAPTLSQQLANPFFRPTRLSDLLPLPTRLRSRRAKRCRACRHILVRPDVSSRKVSSSSSSTSSIATGAASTVATAFRINLLSKNYLPTLRITYLPSTSPAPASSPYQAGFIPHVTYTFTLTLFNPLYEPVKITLASPPRTPRHRHLVTFLTPSFEIGPNIEDDWDLQAIASLRTKFTNLKRSGAASSPLPQESGRGGPNLGIIDRGRNWTSVIFEVVPADARSSEIVVPLFVSVAYEAEVEKDFTSRGDGISGARDGGLFDKEQRELAFWSVLRIGKVIS</sequence>
<name>A0ACC3T197_LIPKO</name>
<protein>
    <submittedName>
        <fullName evidence="1">Dynactin p62 family-domain-containing protein</fullName>
    </submittedName>
</protein>
<gene>
    <name evidence="1" type="ORF">V1525DRAFT_164875</name>
</gene>
<reference evidence="2" key="1">
    <citation type="journal article" date="2024" name="Front. Bioeng. Biotechnol.">
        <title>Genome-scale model development and genomic sequencing of the oleaginous clade Lipomyces.</title>
        <authorList>
            <person name="Czajka J.J."/>
            <person name="Han Y."/>
            <person name="Kim J."/>
            <person name="Mondo S.J."/>
            <person name="Hofstad B.A."/>
            <person name="Robles A."/>
            <person name="Haridas S."/>
            <person name="Riley R."/>
            <person name="LaButti K."/>
            <person name="Pangilinan J."/>
            <person name="Andreopoulos W."/>
            <person name="Lipzen A."/>
            <person name="Yan J."/>
            <person name="Wang M."/>
            <person name="Ng V."/>
            <person name="Grigoriev I.V."/>
            <person name="Spatafora J.W."/>
            <person name="Magnuson J.K."/>
            <person name="Baker S.E."/>
            <person name="Pomraning K.R."/>
        </authorList>
    </citation>
    <scope>NUCLEOTIDE SEQUENCE [LARGE SCALE GENOMIC DNA]</scope>
    <source>
        <strain evidence="2">CBS 7786</strain>
    </source>
</reference>
<accession>A0ACC3T197</accession>